<dbReference type="OMA" id="HEDFPYY"/>
<dbReference type="AlphaFoldDB" id="C4R5T7"/>
<dbReference type="PANTHER" id="PTHR28186:SF1">
    <property type="entry name" value="MEIOTICALLY UP-REGULATED GENE 9 PROTEIN"/>
    <property type="match status" value="1"/>
</dbReference>
<reference evidence="2 3" key="1">
    <citation type="journal article" date="2009" name="Nat. Biotechnol.">
        <title>Genome sequence of the recombinant protein production host Pichia pastoris.</title>
        <authorList>
            <person name="De Schutter K."/>
            <person name="Lin Y.C."/>
            <person name="Tiels P."/>
            <person name="Van Hecke A."/>
            <person name="Glinka S."/>
            <person name="Weber-Lehmann J."/>
            <person name="Rouze P."/>
            <person name="Van de Peer Y."/>
            <person name="Callewaert N."/>
        </authorList>
    </citation>
    <scope>NUCLEOTIDE SEQUENCE [LARGE SCALE GENOMIC DNA]</scope>
    <source>
        <strain evidence="3">GS115 / ATCC 20864</strain>
    </source>
</reference>
<accession>C4R5T7</accession>
<dbReference type="GeneID" id="8199669"/>
<dbReference type="OrthoDB" id="5330253at2759"/>
<dbReference type="PANTHER" id="PTHR28186">
    <property type="entry name" value="MEIOTICALLY UP-REGULATED GENE 9 PROTEIN"/>
    <property type="match status" value="1"/>
</dbReference>
<organism evidence="2 3">
    <name type="scientific">Komagataella phaffii (strain GS115 / ATCC 20864)</name>
    <name type="common">Yeast</name>
    <name type="synonym">Pichia pastoris</name>
    <dbReference type="NCBI Taxonomy" id="644223"/>
    <lineage>
        <taxon>Eukaryota</taxon>
        <taxon>Fungi</taxon>
        <taxon>Dikarya</taxon>
        <taxon>Ascomycota</taxon>
        <taxon>Saccharomycotina</taxon>
        <taxon>Pichiomycetes</taxon>
        <taxon>Pichiales</taxon>
        <taxon>Pichiaceae</taxon>
        <taxon>Komagataella</taxon>
    </lineage>
</organism>
<dbReference type="InParanoid" id="C4R5T7"/>
<dbReference type="Pfam" id="PF10295">
    <property type="entry name" value="DUF2406"/>
    <property type="match status" value="1"/>
</dbReference>
<dbReference type="RefSeq" id="XP_002493102.1">
    <property type="nucleotide sequence ID" value="XM_002493057.1"/>
</dbReference>
<keyword evidence="3" id="KW-1185">Reference proteome</keyword>
<dbReference type="KEGG" id="ppa:PAS_chr3_1232"/>
<gene>
    <name evidence="2" type="ordered locus">PAS_chr3_1232</name>
</gene>
<dbReference type="Proteomes" id="UP000000314">
    <property type="component" value="Chromosome 3"/>
</dbReference>
<feature type="compositionally biased region" description="Basic residues" evidence="1">
    <location>
        <begin position="182"/>
        <end position="195"/>
    </location>
</feature>
<feature type="compositionally biased region" description="Basic and acidic residues" evidence="1">
    <location>
        <begin position="139"/>
        <end position="148"/>
    </location>
</feature>
<proteinExistence type="predicted"/>
<evidence type="ECO:0000256" key="1">
    <source>
        <dbReference type="SAM" id="MobiDB-lite"/>
    </source>
</evidence>
<feature type="region of interest" description="Disordered" evidence="1">
    <location>
        <begin position="129"/>
        <end position="195"/>
    </location>
</feature>
<protein>
    <submittedName>
        <fullName evidence="2">Uncharacterized protein</fullName>
    </submittedName>
</protein>
<dbReference type="HOGENOM" id="CLU_103810_0_0_1"/>
<dbReference type="EMBL" id="FN392321">
    <property type="protein sequence ID" value="CAY70923.1"/>
    <property type="molecule type" value="Genomic_DNA"/>
</dbReference>
<dbReference type="InterPro" id="IPR018809">
    <property type="entry name" value="DUF2406"/>
</dbReference>
<evidence type="ECO:0000313" key="3">
    <source>
        <dbReference type="Proteomes" id="UP000000314"/>
    </source>
</evidence>
<name>C4R5T7_KOMPG</name>
<dbReference type="FunCoup" id="C4R5T7">
    <property type="interactions" value="56"/>
</dbReference>
<evidence type="ECO:0000313" key="2">
    <source>
        <dbReference type="EMBL" id="CAY70923.1"/>
    </source>
</evidence>
<sequence>MGLFSKKSEKTDVGKVPKVHVTKDDTDRLKYRSNNIHDPILMAVNEAQPFEQSTDYTHARQQSFSNKSGDGEYIRDIFGQPINNPDVSNPARSRDERPLDTIRSFEYAITGDTTYKQLLETPTLGWRVRPDFPGYESGRNYEYHDRMRPRPPIAGQNPVISFSGDQNTFEQDVNSPTGSGGKGKKKRGLFGRKKE</sequence>
<feature type="compositionally biased region" description="Polar residues" evidence="1">
    <location>
        <begin position="158"/>
        <end position="177"/>
    </location>
</feature>
<dbReference type="eggNOG" id="ENOG502RXHE">
    <property type="taxonomic scope" value="Eukaryota"/>
</dbReference>